<sequence>MLPTTKPHLSQNTSHSATLPAESQPWNELPSMPSLDAPLPDLSLRSFSPVSIPPTSTFVGQAIPNDTVPLHPSLLPLTSKLPRVRPSLTHRSPERPRKMPEDCCSSTVAHRQGCHVYRYRVDYLPIRQRWKPGSVYNMVFPRGQPQGPIGVHAVRVFDGPFSSYASFLLLDRYTFAVLGCYRQIMRSGAMWFIEDPQHQNMHPIRDILERHTFTHLYKPFQTTIMYALVVVCGVGHVSLIVQVFTPSLLLLRWKLSCSAGRYCPMGVDFKEAAHLVVYVWRVTSKGDGFPLTTMPRLLGACEPRSRSLKMVNPSTKPRIDCFRMPRLNDTGVTSTKTPPSCISPRTSSIASSYSSWRSGLCAVYPSQQCLPGQSCWAEDSSCYSLPKRFTTGTRPLLGSISCGVVGCHPGHRSPRSSLATKGE</sequence>
<reference evidence="1" key="1">
    <citation type="submission" date="2019-10" db="EMBL/GenBank/DDBJ databases">
        <authorList>
            <consortium name="DOE Joint Genome Institute"/>
            <person name="Kuo A."/>
            <person name="Miyauchi S."/>
            <person name="Kiss E."/>
            <person name="Drula E."/>
            <person name="Kohler A."/>
            <person name="Sanchez-Garcia M."/>
            <person name="Andreopoulos B."/>
            <person name="Barry K.W."/>
            <person name="Bonito G."/>
            <person name="Buee M."/>
            <person name="Carver A."/>
            <person name="Chen C."/>
            <person name="Cichocki N."/>
            <person name="Clum A."/>
            <person name="Culley D."/>
            <person name="Crous P.W."/>
            <person name="Fauchery L."/>
            <person name="Girlanda M."/>
            <person name="Hayes R."/>
            <person name="Keri Z."/>
            <person name="Labutti K."/>
            <person name="Lipzen A."/>
            <person name="Lombard V."/>
            <person name="Magnuson J."/>
            <person name="Maillard F."/>
            <person name="Morin E."/>
            <person name="Murat C."/>
            <person name="Nolan M."/>
            <person name="Ohm R."/>
            <person name="Pangilinan J."/>
            <person name="Pereira M."/>
            <person name="Perotto S."/>
            <person name="Peter M."/>
            <person name="Riley R."/>
            <person name="Sitrit Y."/>
            <person name="Stielow B."/>
            <person name="Szollosi G."/>
            <person name="Zifcakova L."/>
            <person name="Stursova M."/>
            <person name="Spatafora J.W."/>
            <person name="Tedersoo L."/>
            <person name="Vaario L.-M."/>
            <person name="Yamada A."/>
            <person name="Yan M."/>
            <person name="Wang P."/>
            <person name="Xu J."/>
            <person name="Bruns T."/>
            <person name="Baldrian P."/>
            <person name="Vilgalys R."/>
            <person name="Henrissat B."/>
            <person name="Grigoriev I.V."/>
            <person name="Hibbett D."/>
            <person name="Nagy L.G."/>
            <person name="Martin F.M."/>
        </authorList>
    </citation>
    <scope>NUCLEOTIDE SEQUENCE</scope>
    <source>
        <strain evidence="1">P2</strain>
    </source>
</reference>
<dbReference type="EMBL" id="MU118088">
    <property type="protein sequence ID" value="KAF9645516.1"/>
    <property type="molecule type" value="Genomic_DNA"/>
</dbReference>
<evidence type="ECO:0000313" key="2">
    <source>
        <dbReference type="Proteomes" id="UP000886501"/>
    </source>
</evidence>
<evidence type="ECO:0000313" key="1">
    <source>
        <dbReference type="EMBL" id="KAF9645516.1"/>
    </source>
</evidence>
<dbReference type="Proteomes" id="UP000886501">
    <property type="component" value="Unassembled WGS sequence"/>
</dbReference>
<name>A0ACB6Z795_THEGA</name>
<accession>A0ACB6Z795</accession>
<proteinExistence type="predicted"/>
<protein>
    <submittedName>
        <fullName evidence="1">Uncharacterized protein</fullName>
    </submittedName>
</protein>
<reference evidence="1" key="2">
    <citation type="journal article" date="2020" name="Nat. Commun.">
        <title>Large-scale genome sequencing of mycorrhizal fungi provides insights into the early evolution of symbiotic traits.</title>
        <authorList>
            <person name="Miyauchi S."/>
            <person name="Kiss E."/>
            <person name="Kuo A."/>
            <person name="Drula E."/>
            <person name="Kohler A."/>
            <person name="Sanchez-Garcia M."/>
            <person name="Morin E."/>
            <person name="Andreopoulos B."/>
            <person name="Barry K.W."/>
            <person name="Bonito G."/>
            <person name="Buee M."/>
            <person name="Carver A."/>
            <person name="Chen C."/>
            <person name="Cichocki N."/>
            <person name="Clum A."/>
            <person name="Culley D."/>
            <person name="Crous P.W."/>
            <person name="Fauchery L."/>
            <person name="Girlanda M."/>
            <person name="Hayes R.D."/>
            <person name="Keri Z."/>
            <person name="LaButti K."/>
            <person name="Lipzen A."/>
            <person name="Lombard V."/>
            <person name="Magnuson J."/>
            <person name="Maillard F."/>
            <person name="Murat C."/>
            <person name="Nolan M."/>
            <person name="Ohm R.A."/>
            <person name="Pangilinan J."/>
            <person name="Pereira M.F."/>
            <person name="Perotto S."/>
            <person name="Peter M."/>
            <person name="Pfister S."/>
            <person name="Riley R."/>
            <person name="Sitrit Y."/>
            <person name="Stielow J.B."/>
            <person name="Szollosi G."/>
            <person name="Zifcakova L."/>
            <person name="Stursova M."/>
            <person name="Spatafora J.W."/>
            <person name="Tedersoo L."/>
            <person name="Vaario L.M."/>
            <person name="Yamada A."/>
            <person name="Yan M."/>
            <person name="Wang P."/>
            <person name="Xu J."/>
            <person name="Bruns T."/>
            <person name="Baldrian P."/>
            <person name="Vilgalys R."/>
            <person name="Dunand C."/>
            <person name="Henrissat B."/>
            <person name="Grigoriev I.V."/>
            <person name="Hibbett D."/>
            <person name="Nagy L.G."/>
            <person name="Martin F.M."/>
        </authorList>
    </citation>
    <scope>NUCLEOTIDE SEQUENCE</scope>
    <source>
        <strain evidence="1">P2</strain>
    </source>
</reference>
<gene>
    <name evidence="1" type="ORF">BDM02DRAFT_503066</name>
</gene>
<keyword evidence="2" id="KW-1185">Reference proteome</keyword>
<comment type="caution">
    <text evidence="1">The sequence shown here is derived from an EMBL/GenBank/DDBJ whole genome shotgun (WGS) entry which is preliminary data.</text>
</comment>
<organism evidence="1 2">
    <name type="scientific">Thelephora ganbajun</name>
    <name type="common">Ganba fungus</name>
    <dbReference type="NCBI Taxonomy" id="370292"/>
    <lineage>
        <taxon>Eukaryota</taxon>
        <taxon>Fungi</taxon>
        <taxon>Dikarya</taxon>
        <taxon>Basidiomycota</taxon>
        <taxon>Agaricomycotina</taxon>
        <taxon>Agaricomycetes</taxon>
        <taxon>Thelephorales</taxon>
        <taxon>Thelephoraceae</taxon>
        <taxon>Thelephora</taxon>
    </lineage>
</organism>